<dbReference type="Pfam" id="PF00067">
    <property type="entry name" value="p450"/>
    <property type="match status" value="1"/>
</dbReference>
<organism evidence="7 8">
    <name type="scientific">Talaromyces islandicus</name>
    <name type="common">Penicillium islandicum</name>
    <dbReference type="NCBI Taxonomy" id="28573"/>
    <lineage>
        <taxon>Eukaryota</taxon>
        <taxon>Fungi</taxon>
        <taxon>Dikarya</taxon>
        <taxon>Ascomycota</taxon>
        <taxon>Pezizomycotina</taxon>
        <taxon>Eurotiomycetes</taxon>
        <taxon>Eurotiomycetidae</taxon>
        <taxon>Eurotiales</taxon>
        <taxon>Trichocomaceae</taxon>
        <taxon>Talaromyces</taxon>
        <taxon>Talaromyces sect. Islandici</taxon>
    </lineage>
</organism>
<comment type="cofactor">
    <cofactor evidence="1 5">
        <name>heme</name>
        <dbReference type="ChEBI" id="CHEBI:30413"/>
    </cofactor>
</comment>
<sequence>MIVLLLLTLAIGALSRLLYLCYFHPLAQYPGPWLARFTNLWRLSTFLSGSQHLTELALHRQYGRVVRVGPNWLSFASLADFEAIYGFNRCIEKDSFYDFGRQKRKATYSLFTAKTDAQHRDRRKKVATPAFTLAKVNGGYAEVVRKNVGVLIGRLGGDDVTTIENEKVNVARILHRFTIDTSLEVIYGPKVCPQPLTDMPAMGGFPEAVKKAGKSAWMASLIPLPGWLLTWRPIMALTGRLDKNKSITAAVDLGVVATTSAKLIFSPQLQEIYSQQQQNSILKNWVDLPSDDSRKMSPSELWGEAFNLVLAGTGSSAAALTTLLYRLGLAAGKPWQTKIREEIAAQKKHSDSGLPPSPSTFPVLFAVIKETLRVDAPFPNGFPRTIRAGAESALQGLPTLLPPGTMVSASTFVLGRSRSIWGADADEWKPQRWLDGEEDPDKRFVAFSKGARQCVGRDLAMLMIALAAVAVVQKWELSSVGDLHGDSSFLEMSYDACWLRLELLNNE</sequence>
<evidence type="ECO:0000313" key="8">
    <source>
        <dbReference type="Proteomes" id="UP000054383"/>
    </source>
</evidence>
<dbReference type="PANTHER" id="PTHR24305">
    <property type="entry name" value="CYTOCHROME P450"/>
    <property type="match status" value="1"/>
</dbReference>
<gene>
    <name evidence="7" type="ORF">PISL3812_07150</name>
</gene>
<dbReference type="InterPro" id="IPR017972">
    <property type="entry name" value="Cyt_P450_CS"/>
</dbReference>
<dbReference type="InterPro" id="IPR001128">
    <property type="entry name" value="Cyt_P450"/>
</dbReference>
<keyword evidence="3 6" id="KW-0560">Oxidoreductase</keyword>
<accession>A0A0U1M3F9</accession>
<dbReference type="GO" id="GO:0005506">
    <property type="term" value="F:iron ion binding"/>
    <property type="evidence" value="ECO:0007669"/>
    <property type="project" value="InterPro"/>
</dbReference>
<protein>
    <submittedName>
        <fullName evidence="7">Uncharacterized protein</fullName>
    </submittedName>
</protein>
<dbReference type="PRINTS" id="PR00463">
    <property type="entry name" value="EP450I"/>
</dbReference>
<keyword evidence="6" id="KW-0503">Monooxygenase</keyword>
<keyword evidence="5 6" id="KW-0349">Heme</keyword>
<dbReference type="OrthoDB" id="3934656at2759"/>
<name>A0A0U1M3F9_TALIS</name>
<dbReference type="OMA" id="EMQYDEC"/>
<reference evidence="7 8" key="1">
    <citation type="submission" date="2015-04" db="EMBL/GenBank/DDBJ databases">
        <authorList>
            <person name="Syromyatnikov M.Y."/>
            <person name="Popov V.N."/>
        </authorList>
    </citation>
    <scope>NUCLEOTIDE SEQUENCE [LARGE SCALE GENOMIC DNA]</scope>
    <source>
        <strain evidence="7">WF-38-12</strain>
    </source>
</reference>
<dbReference type="PROSITE" id="PS00086">
    <property type="entry name" value="CYTOCHROME_P450"/>
    <property type="match status" value="1"/>
</dbReference>
<evidence type="ECO:0000256" key="4">
    <source>
        <dbReference type="ARBA" id="ARBA00023004"/>
    </source>
</evidence>
<keyword evidence="2 5" id="KW-0479">Metal-binding</keyword>
<evidence type="ECO:0000313" key="7">
    <source>
        <dbReference type="EMBL" id="CRG90109.1"/>
    </source>
</evidence>
<dbReference type="GO" id="GO:0004497">
    <property type="term" value="F:monooxygenase activity"/>
    <property type="evidence" value="ECO:0007669"/>
    <property type="project" value="UniProtKB-KW"/>
</dbReference>
<dbReference type="Gene3D" id="1.10.630.10">
    <property type="entry name" value="Cytochrome P450"/>
    <property type="match status" value="1"/>
</dbReference>
<evidence type="ECO:0000256" key="1">
    <source>
        <dbReference type="ARBA" id="ARBA00001971"/>
    </source>
</evidence>
<feature type="binding site" description="axial binding residue" evidence="5">
    <location>
        <position position="454"/>
    </location>
    <ligand>
        <name>heme</name>
        <dbReference type="ChEBI" id="CHEBI:30413"/>
    </ligand>
    <ligandPart>
        <name>Fe</name>
        <dbReference type="ChEBI" id="CHEBI:18248"/>
    </ligandPart>
</feature>
<evidence type="ECO:0000256" key="5">
    <source>
        <dbReference type="PIRSR" id="PIRSR602401-1"/>
    </source>
</evidence>
<proteinExistence type="inferred from homology"/>
<dbReference type="InterPro" id="IPR050121">
    <property type="entry name" value="Cytochrome_P450_monoxygenase"/>
</dbReference>
<evidence type="ECO:0000256" key="2">
    <source>
        <dbReference type="ARBA" id="ARBA00022723"/>
    </source>
</evidence>
<comment type="similarity">
    <text evidence="6">Belongs to the cytochrome P450 family.</text>
</comment>
<dbReference type="SUPFAM" id="SSF48264">
    <property type="entry name" value="Cytochrome P450"/>
    <property type="match status" value="1"/>
</dbReference>
<dbReference type="PRINTS" id="PR00385">
    <property type="entry name" value="P450"/>
</dbReference>
<evidence type="ECO:0000256" key="6">
    <source>
        <dbReference type="RuleBase" id="RU000461"/>
    </source>
</evidence>
<keyword evidence="8" id="KW-1185">Reference proteome</keyword>
<dbReference type="InterPro" id="IPR002401">
    <property type="entry name" value="Cyt_P450_E_grp-I"/>
</dbReference>
<dbReference type="InterPro" id="IPR036396">
    <property type="entry name" value="Cyt_P450_sf"/>
</dbReference>
<dbReference type="GO" id="GO:0020037">
    <property type="term" value="F:heme binding"/>
    <property type="evidence" value="ECO:0007669"/>
    <property type="project" value="InterPro"/>
</dbReference>
<evidence type="ECO:0000256" key="3">
    <source>
        <dbReference type="ARBA" id="ARBA00023002"/>
    </source>
</evidence>
<dbReference type="Proteomes" id="UP000054383">
    <property type="component" value="Unassembled WGS sequence"/>
</dbReference>
<dbReference type="GO" id="GO:0044550">
    <property type="term" value="P:secondary metabolite biosynthetic process"/>
    <property type="evidence" value="ECO:0007669"/>
    <property type="project" value="UniProtKB-ARBA"/>
</dbReference>
<dbReference type="EMBL" id="CVMT01000007">
    <property type="protein sequence ID" value="CRG90109.1"/>
    <property type="molecule type" value="Genomic_DNA"/>
</dbReference>
<dbReference type="GO" id="GO:0016705">
    <property type="term" value="F:oxidoreductase activity, acting on paired donors, with incorporation or reduction of molecular oxygen"/>
    <property type="evidence" value="ECO:0007669"/>
    <property type="project" value="InterPro"/>
</dbReference>
<dbReference type="AlphaFoldDB" id="A0A0U1M3F9"/>
<dbReference type="PANTHER" id="PTHR24305:SF235">
    <property type="entry name" value="CYTOCHROME P450 MONOOXYGENASE APDB-RELATED"/>
    <property type="match status" value="1"/>
</dbReference>
<keyword evidence="4 5" id="KW-0408">Iron</keyword>
<dbReference type="STRING" id="28573.A0A0U1M3F9"/>